<dbReference type="CDD" id="cd05289">
    <property type="entry name" value="MDR_like_2"/>
    <property type="match status" value="1"/>
</dbReference>
<organism evidence="4 5">
    <name type="scientific">Gordonia defluvii</name>
    <dbReference type="NCBI Taxonomy" id="283718"/>
    <lineage>
        <taxon>Bacteria</taxon>
        <taxon>Bacillati</taxon>
        <taxon>Actinomycetota</taxon>
        <taxon>Actinomycetes</taxon>
        <taxon>Mycobacteriales</taxon>
        <taxon>Gordoniaceae</taxon>
        <taxon>Gordonia</taxon>
    </lineage>
</organism>
<dbReference type="PANTHER" id="PTHR48106">
    <property type="entry name" value="QUINONE OXIDOREDUCTASE PIG3-RELATED"/>
    <property type="match status" value="1"/>
</dbReference>
<proteinExistence type="predicted"/>
<keyword evidence="1" id="KW-0521">NADP</keyword>
<dbReference type="InterPro" id="IPR013154">
    <property type="entry name" value="ADH-like_N"/>
</dbReference>
<name>A0ABP6L8F2_9ACTN</name>
<dbReference type="InterPro" id="IPR036291">
    <property type="entry name" value="NAD(P)-bd_dom_sf"/>
</dbReference>
<dbReference type="Proteomes" id="UP001501035">
    <property type="component" value="Unassembled WGS sequence"/>
</dbReference>
<keyword evidence="5" id="KW-1185">Reference proteome</keyword>
<dbReference type="Gene3D" id="3.40.50.720">
    <property type="entry name" value="NAD(P)-binding Rossmann-like Domain"/>
    <property type="match status" value="1"/>
</dbReference>
<dbReference type="InterPro" id="IPR011032">
    <property type="entry name" value="GroES-like_sf"/>
</dbReference>
<dbReference type="EMBL" id="BAAAVS010000019">
    <property type="protein sequence ID" value="GAA3031767.1"/>
    <property type="molecule type" value="Genomic_DNA"/>
</dbReference>
<evidence type="ECO:0000256" key="2">
    <source>
        <dbReference type="ARBA" id="ARBA00023002"/>
    </source>
</evidence>
<dbReference type="SUPFAM" id="SSF50129">
    <property type="entry name" value="GroES-like"/>
    <property type="match status" value="1"/>
</dbReference>
<dbReference type="Pfam" id="PF08240">
    <property type="entry name" value="ADH_N"/>
    <property type="match status" value="1"/>
</dbReference>
<reference evidence="5" key="1">
    <citation type="journal article" date="2019" name="Int. J. Syst. Evol. Microbiol.">
        <title>The Global Catalogue of Microorganisms (GCM) 10K type strain sequencing project: providing services to taxonomists for standard genome sequencing and annotation.</title>
        <authorList>
            <consortium name="The Broad Institute Genomics Platform"/>
            <consortium name="The Broad Institute Genome Sequencing Center for Infectious Disease"/>
            <person name="Wu L."/>
            <person name="Ma J."/>
        </authorList>
    </citation>
    <scope>NUCLEOTIDE SEQUENCE [LARGE SCALE GENOMIC DNA]</scope>
    <source>
        <strain evidence="5">JCM 14234</strain>
    </source>
</reference>
<sequence>MAATSYGDPAQVVGPVDAAIPPPGPGQAVVDVRAAGVNPIDGKIVRGLFGTDPAALPRRIGSEVSGVVTAVGAGARYFAPAEADRREIHAGDEVIVYRAIGGYAEALLADADSVHPKPATLPFPTAAGLLLVGVTAADLVGAAKITGSDTVVVHGGAGAVGAIAVQLARRRGATVIATAAPRNHEFLAGLGAVPVAYGTGVAQRIHAAARRPVTAALDTAGTDEAIDASLDLGISPARIVSIAAFGRGTDGIVIVDGSTADSRRRRSAAIGGLIADATSGELTVEIAKTFPLEQAGQALAELAGPHSRGKFVLLP</sequence>
<evidence type="ECO:0000256" key="1">
    <source>
        <dbReference type="ARBA" id="ARBA00022857"/>
    </source>
</evidence>
<evidence type="ECO:0000313" key="5">
    <source>
        <dbReference type="Proteomes" id="UP001501035"/>
    </source>
</evidence>
<dbReference type="InterPro" id="IPR020843">
    <property type="entry name" value="ER"/>
</dbReference>
<dbReference type="SMART" id="SM00829">
    <property type="entry name" value="PKS_ER"/>
    <property type="match status" value="1"/>
</dbReference>
<dbReference type="Gene3D" id="3.90.180.10">
    <property type="entry name" value="Medium-chain alcohol dehydrogenases, catalytic domain"/>
    <property type="match status" value="1"/>
</dbReference>
<comment type="caution">
    <text evidence="4">The sequence shown here is derived from an EMBL/GenBank/DDBJ whole genome shotgun (WGS) entry which is preliminary data.</text>
</comment>
<dbReference type="SUPFAM" id="SSF51735">
    <property type="entry name" value="NAD(P)-binding Rossmann-fold domains"/>
    <property type="match status" value="1"/>
</dbReference>
<evidence type="ECO:0000313" key="4">
    <source>
        <dbReference type="EMBL" id="GAA3031767.1"/>
    </source>
</evidence>
<dbReference type="Pfam" id="PF13602">
    <property type="entry name" value="ADH_zinc_N_2"/>
    <property type="match status" value="1"/>
</dbReference>
<gene>
    <name evidence="4" type="ORF">GCM10010528_11240</name>
</gene>
<dbReference type="RefSeq" id="WP_344716443.1">
    <property type="nucleotide sequence ID" value="NZ_BAAAVS010000019.1"/>
</dbReference>
<accession>A0ABP6L8F2</accession>
<protein>
    <submittedName>
        <fullName evidence="4">NADP-dependent oxidoreductase</fullName>
    </submittedName>
</protein>
<evidence type="ECO:0000259" key="3">
    <source>
        <dbReference type="SMART" id="SM00829"/>
    </source>
</evidence>
<keyword evidence="2" id="KW-0560">Oxidoreductase</keyword>
<feature type="domain" description="Enoyl reductase (ER)" evidence="3">
    <location>
        <begin position="7"/>
        <end position="313"/>
    </location>
</feature>